<gene>
    <name evidence="1" type="ORF">DFH08DRAFT_1193</name>
</gene>
<accession>A0AAD7AT22</accession>
<dbReference type="EMBL" id="JARIHO010000001">
    <property type="protein sequence ID" value="KAJ7367536.1"/>
    <property type="molecule type" value="Genomic_DNA"/>
</dbReference>
<dbReference type="Proteomes" id="UP001218218">
    <property type="component" value="Unassembled WGS sequence"/>
</dbReference>
<name>A0AAD7AT22_9AGAR</name>
<organism evidence="1 2">
    <name type="scientific">Mycena albidolilacea</name>
    <dbReference type="NCBI Taxonomy" id="1033008"/>
    <lineage>
        <taxon>Eukaryota</taxon>
        <taxon>Fungi</taxon>
        <taxon>Dikarya</taxon>
        <taxon>Basidiomycota</taxon>
        <taxon>Agaricomycotina</taxon>
        <taxon>Agaricomycetes</taxon>
        <taxon>Agaricomycetidae</taxon>
        <taxon>Agaricales</taxon>
        <taxon>Marasmiineae</taxon>
        <taxon>Mycenaceae</taxon>
        <taxon>Mycena</taxon>
    </lineage>
</organism>
<evidence type="ECO:0000313" key="2">
    <source>
        <dbReference type="Proteomes" id="UP001218218"/>
    </source>
</evidence>
<keyword evidence="2" id="KW-1185">Reference proteome</keyword>
<dbReference type="AlphaFoldDB" id="A0AAD7AT22"/>
<sequence length="149" mass="15738">MLVPRPYHLALCRKRIQSAERIPEYKTEPKIHHPPIPLNLNAMPSYLTSALTLALIAVSFSSSAAAVSCGVCAGSIFYQGLTRTLTVASQDTGNAVQCNYDTPPISGKNPNCVYTNVGGGLIITNTGAFIGDLPGACPTSIPVVQKTFC</sequence>
<proteinExistence type="predicted"/>
<protein>
    <submittedName>
        <fullName evidence="1">Uncharacterized protein</fullName>
    </submittedName>
</protein>
<reference evidence="1" key="1">
    <citation type="submission" date="2023-03" db="EMBL/GenBank/DDBJ databases">
        <title>Massive genome expansion in bonnet fungi (Mycena s.s.) driven by repeated elements and novel gene families across ecological guilds.</title>
        <authorList>
            <consortium name="Lawrence Berkeley National Laboratory"/>
            <person name="Harder C.B."/>
            <person name="Miyauchi S."/>
            <person name="Viragh M."/>
            <person name="Kuo A."/>
            <person name="Thoen E."/>
            <person name="Andreopoulos B."/>
            <person name="Lu D."/>
            <person name="Skrede I."/>
            <person name="Drula E."/>
            <person name="Henrissat B."/>
            <person name="Morin E."/>
            <person name="Kohler A."/>
            <person name="Barry K."/>
            <person name="LaButti K."/>
            <person name="Morin E."/>
            <person name="Salamov A."/>
            <person name="Lipzen A."/>
            <person name="Mereny Z."/>
            <person name="Hegedus B."/>
            <person name="Baldrian P."/>
            <person name="Stursova M."/>
            <person name="Weitz H."/>
            <person name="Taylor A."/>
            <person name="Grigoriev I.V."/>
            <person name="Nagy L.G."/>
            <person name="Martin F."/>
            <person name="Kauserud H."/>
        </authorList>
    </citation>
    <scope>NUCLEOTIDE SEQUENCE</scope>
    <source>
        <strain evidence="1">CBHHK002</strain>
    </source>
</reference>
<comment type="caution">
    <text evidence="1">The sequence shown here is derived from an EMBL/GenBank/DDBJ whole genome shotgun (WGS) entry which is preliminary data.</text>
</comment>
<evidence type="ECO:0000313" key="1">
    <source>
        <dbReference type="EMBL" id="KAJ7367536.1"/>
    </source>
</evidence>